<keyword evidence="16" id="KW-1185">Reference proteome</keyword>
<keyword evidence="5 12" id="KW-0547">Nucleotide-binding</keyword>
<dbReference type="Gene3D" id="3.30.200.20">
    <property type="entry name" value="Phosphorylase Kinase, domain 1"/>
    <property type="match status" value="1"/>
</dbReference>
<evidence type="ECO:0000256" key="8">
    <source>
        <dbReference type="ARBA" id="ARBA00023242"/>
    </source>
</evidence>
<evidence type="ECO:0000256" key="7">
    <source>
        <dbReference type="ARBA" id="ARBA00022840"/>
    </source>
</evidence>
<evidence type="ECO:0000256" key="5">
    <source>
        <dbReference type="ARBA" id="ARBA00022741"/>
    </source>
</evidence>
<dbReference type="PANTHER" id="PTHR11042">
    <property type="entry name" value="EUKARYOTIC TRANSLATION INITIATION FACTOR 2-ALPHA KINASE EIF2-ALPHA KINASE -RELATED"/>
    <property type="match status" value="1"/>
</dbReference>
<evidence type="ECO:0000256" key="12">
    <source>
        <dbReference type="PROSITE-ProRule" id="PRU10141"/>
    </source>
</evidence>
<dbReference type="InterPro" id="IPR008271">
    <property type="entry name" value="Ser/Thr_kinase_AS"/>
</dbReference>
<evidence type="ECO:0000256" key="3">
    <source>
        <dbReference type="ARBA" id="ARBA00022527"/>
    </source>
</evidence>
<organism evidence="16 17">
    <name type="scientific">Betta splendens</name>
    <name type="common">Siamese fighting fish</name>
    <dbReference type="NCBI Taxonomy" id="158456"/>
    <lineage>
        <taxon>Eukaryota</taxon>
        <taxon>Metazoa</taxon>
        <taxon>Chordata</taxon>
        <taxon>Craniata</taxon>
        <taxon>Vertebrata</taxon>
        <taxon>Euteleostomi</taxon>
        <taxon>Actinopterygii</taxon>
        <taxon>Neopterygii</taxon>
        <taxon>Teleostei</taxon>
        <taxon>Neoteleostei</taxon>
        <taxon>Acanthomorphata</taxon>
        <taxon>Anabantaria</taxon>
        <taxon>Anabantiformes</taxon>
        <taxon>Anabantoidei</taxon>
        <taxon>Osphronemidae</taxon>
        <taxon>Betta</taxon>
    </lineage>
</organism>
<dbReference type="FunCoup" id="A0A6P7MKZ6">
    <property type="interactions" value="1"/>
</dbReference>
<dbReference type="GO" id="GO:0004674">
    <property type="term" value="F:protein serine/threonine kinase activity"/>
    <property type="evidence" value="ECO:0007669"/>
    <property type="project" value="UniProtKB-KW"/>
</dbReference>
<dbReference type="PROSITE" id="PS50011">
    <property type="entry name" value="PROTEIN_KINASE_DOM"/>
    <property type="match status" value="1"/>
</dbReference>
<dbReference type="GeneID" id="114855910"/>
<gene>
    <name evidence="17" type="primary">LOC114855910</name>
</gene>
<keyword evidence="4" id="KW-0808">Transferase</keyword>
<comment type="similarity">
    <text evidence="9">Belongs to the protein kinase superfamily. Ser/Thr protein kinase family. GCN2 subfamily.</text>
</comment>
<dbReference type="AlphaFoldDB" id="A0A6P7MKZ6"/>
<evidence type="ECO:0000256" key="4">
    <source>
        <dbReference type="ARBA" id="ARBA00022679"/>
    </source>
</evidence>
<dbReference type="InterPro" id="IPR011009">
    <property type="entry name" value="Kinase-like_dom_sf"/>
</dbReference>
<dbReference type="KEGG" id="bspl:114855910"/>
<dbReference type="RefSeq" id="XP_029007272.2">
    <property type="nucleotide sequence ID" value="XM_029151439.3"/>
</dbReference>
<evidence type="ECO:0000256" key="2">
    <source>
        <dbReference type="ARBA" id="ARBA00012513"/>
    </source>
</evidence>
<dbReference type="OrthoDB" id="4062651at2759"/>
<evidence type="ECO:0000256" key="9">
    <source>
        <dbReference type="ARBA" id="ARBA00037982"/>
    </source>
</evidence>
<reference evidence="17" key="1">
    <citation type="submission" date="2025-08" db="UniProtKB">
        <authorList>
            <consortium name="RefSeq"/>
        </authorList>
    </citation>
    <scope>IDENTIFICATION</scope>
</reference>
<protein>
    <recommendedName>
        <fullName evidence="2">non-specific serine/threonine protein kinase</fullName>
        <ecNumber evidence="2">2.7.11.1</ecNumber>
    </recommendedName>
</protein>
<dbReference type="GO" id="GO:0005524">
    <property type="term" value="F:ATP binding"/>
    <property type="evidence" value="ECO:0007669"/>
    <property type="project" value="UniProtKB-UniRule"/>
</dbReference>
<dbReference type="FunFam" id="3.30.200.20:FF:000165">
    <property type="entry name" value="Serine/threonine-protein kinase PDIK1L"/>
    <property type="match status" value="1"/>
</dbReference>
<evidence type="ECO:0000256" key="14">
    <source>
        <dbReference type="SAM" id="MobiDB-lite"/>
    </source>
</evidence>
<feature type="region of interest" description="Disordered" evidence="14">
    <location>
        <begin position="1"/>
        <end position="29"/>
    </location>
</feature>
<dbReference type="EC" id="2.7.11.1" evidence="2"/>
<dbReference type="GO" id="GO:0110031">
    <property type="term" value="P:negative regulation of G2/MI transition of meiotic cell cycle"/>
    <property type="evidence" value="ECO:0007669"/>
    <property type="project" value="TreeGrafter"/>
</dbReference>
<evidence type="ECO:0000256" key="13">
    <source>
        <dbReference type="RuleBase" id="RU000304"/>
    </source>
</evidence>
<evidence type="ECO:0000256" key="11">
    <source>
        <dbReference type="ARBA" id="ARBA00048679"/>
    </source>
</evidence>
<dbReference type="PROSITE" id="PS00108">
    <property type="entry name" value="PROTEIN_KINASE_ST"/>
    <property type="match status" value="1"/>
</dbReference>
<comment type="catalytic activity">
    <reaction evidence="11">
        <text>L-seryl-[protein] + ATP = O-phospho-L-seryl-[protein] + ADP + H(+)</text>
        <dbReference type="Rhea" id="RHEA:17989"/>
        <dbReference type="Rhea" id="RHEA-COMP:9863"/>
        <dbReference type="Rhea" id="RHEA-COMP:11604"/>
        <dbReference type="ChEBI" id="CHEBI:15378"/>
        <dbReference type="ChEBI" id="CHEBI:29999"/>
        <dbReference type="ChEBI" id="CHEBI:30616"/>
        <dbReference type="ChEBI" id="CHEBI:83421"/>
        <dbReference type="ChEBI" id="CHEBI:456216"/>
        <dbReference type="EC" id="2.7.11.1"/>
    </reaction>
</comment>
<dbReference type="InterPro" id="IPR050339">
    <property type="entry name" value="CC_SR_Kinase"/>
</dbReference>
<evidence type="ECO:0000313" key="17">
    <source>
        <dbReference type="RefSeq" id="XP_029007272.2"/>
    </source>
</evidence>
<evidence type="ECO:0000313" key="16">
    <source>
        <dbReference type="Proteomes" id="UP000515150"/>
    </source>
</evidence>
<dbReference type="InterPro" id="IPR017441">
    <property type="entry name" value="Protein_kinase_ATP_BS"/>
</dbReference>
<dbReference type="SMART" id="SM00220">
    <property type="entry name" value="S_TKc"/>
    <property type="match status" value="1"/>
</dbReference>
<dbReference type="InParanoid" id="A0A6P7MKZ6"/>
<name>A0A6P7MKZ6_BETSP</name>
<comment type="catalytic activity">
    <reaction evidence="10">
        <text>L-threonyl-[protein] + ATP = O-phospho-L-threonyl-[protein] + ADP + H(+)</text>
        <dbReference type="Rhea" id="RHEA:46608"/>
        <dbReference type="Rhea" id="RHEA-COMP:11060"/>
        <dbReference type="Rhea" id="RHEA-COMP:11605"/>
        <dbReference type="ChEBI" id="CHEBI:15378"/>
        <dbReference type="ChEBI" id="CHEBI:30013"/>
        <dbReference type="ChEBI" id="CHEBI:30616"/>
        <dbReference type="ChEBI" id="CHEBI:61977"/>
        <dbReference type="ChEBI" id="CHEBI:456216"/>
        <dbReference type="EC" id="2.7.11.1"/>
    </reaction>
</comment>
<dbReference type="PANTHER" id="PTHR11042:SF59">
    <property type="entry name" value="SERINE_THREONINE-PROTEIN KINASE 35"/>
    <property type="match status" value="1"/>
</dbReference>
<accession>A0A6P7MKZ6</accession>
<proteinExistence type="inferred from homology"/>
<comment type="subcellular location">
    <subcellularLocation>
        <location evidence="1">Nucleus</location>
    </subcellularLocation>
</comment>
<sequence>MDTAGSDNWRRRTRSARLSCRQQSGARAKESSVLRCLSVGNTEEDHAMEEDSGPFKQDNLERRVMAPRYNLLREVGRGTYGVVYEAVARRSGAKVAVKKLRCDAPENVELALQEFWALASLEKRHKNVVHLEECVLQRNGMAQKMSHGNKLSKQYLRLVETSLKGERVFNPPDEPCYLWFVMEFCEGGDLNRFILSRRPDPQTNNSFMLQLTSAVAFLHENNIVHRDLKPDNILISEKSGTPVLKVADFGLSKVCAGLSNTGESKESDDKTKNINVNKFWLSSACGSDFYMAPEVWEGHYTAKADIFALGIIIWAMLERITFIDAESKRELLGTYVRQGADIVPVGEALLENPKMVLNIPQKRRSCMPDSVRKLLQDMLAVNPQDRPDAFELQNRVDQVMCAA</sequence>
<keyword evidence="3 13" id="KW-0723">Serine/threonine-protein kinase</keyword>
<keyword evidence="6" id="KW-0418">Kinase</keyword>
<feature type="binding site" evidence="12">
    <location>
        <position position="99"/>
    </location>
    <ligand>
        <name>ATP</name>
        <dbReference type="ChEBI" id="CHEBI:30616"/>
    </ligand>
</feature>
<feature type="domain" description="Protein kinase" evidence="15">
    <location>
        <begin position="69"/>
        <end position="400"/>
    </location>
</feature>
<dbReference type="GO" id="GO:0005737">
    <property type="term" value="C:cytoplasm"/>
    <property type="evidence" value="ECO:0007669"/>
    <property type="project" value="TreeGrafter"/>
</dbReference>
<dbReference type="SUPFAM" id="SSF56112">
    <property type="entry name" value="Protein kinase-like (PK-like)"/>
    <property type="match status" value="1"/>
</dbReference>
<dbReference type="InterPro" id="IPR000719">
    <property type="entry name" value="Prot_kinase_dom"/>
</dbReference>
<dbReference type="Pfam" id="PF00069">
    <property type="entry name" value="Pkinase"/>
    <property type="match status" value="1"/>
</dbReference>
<evidence type="ECO:0000256" key="1">
    <source>
        <dbReference type="ARBA" id="ARBA00004123"/>
    </source>
</evidence>
<evidence type="ECO:0000256" key="6">
    <source>
        <dbReference type="ARBA" id="ARBA00022777"/>
    </source>
</evidence>
<evidence type="ECO:0000256" key="10">
    <source>
        <dbReference type="ARBA" id="ARBA00047899"/>
    </source>
</evidence>
<dbReference type="PROSITE" id="PS00107">
    <property type="entry name" value="PROTEIN_KINASE_ATP"/>
    <property type="match status" value="1"/>
</dbReference>
<dbReference type="GO" id="GO:0005654">
    <property type="term" value="C:nucleoplasm"/>
    <property type="evidence" value="ECO:0007669"/>
    <property type="project" value="UniProtKB-ARBA"/>
</dbReference>
<dbReference type="FunFam" id="1.10.510.10:FF:000174">
    <property type="entry name" value="Serine/threonine-protein kinase PDIK1L"/>
    <property type="match status" value="1"/>
</dbReference>
<evidence type="ECO:0000259" key="15">
    <source>
        <dbReference type="PROSITE" id="PS50011"/>
    </source>
</evidence>
<dbReference type="Gene3D" id="1.10.510.10">
    <property type="entry name" value="Transferase(Phosphotransferase) domain 1"/>
    <property type="match status" value="1"/>
</dbReference>
<keyword evidence="7 12" id="KW-0067">ATP-binding</keyword>
<dbReference type="Proteomes" id="UP000515150">
    <property type="component" value="Chromosome 5"/>
</dbReference>
<keyword evidence="8" id="KW-0539">Nucleus</keyword>